<reference evidence="2" key="1">
    <citation type="submission" date="2017-01" db="EMBL/GenBank/DDBJ databases">
        <title>Genome sequence of Rouxiella sp. ERMR1:05.</title>
        <authorList>
            <person name="Kumar R."/>
            <person name="Singh D."/>
            <person name="Kumar S."/>
        </authorList>
    </citation>
    <scope>NUCLEOTIDE SEQUENCE [LARGE SCALE GENOMIC DNA]</scope>
    <source>
        <strain evidence="2">ERMR1:05</strain>
    </source>
</reference>
<sequence>MKEIDFMNKGNVLGELKRSFINALLPNLPITMKGMDDPERVFNFFSGRTWMDIINTLDLSKDAYALDLGVGFLDRKDFLYYIPLYIYASLLNRTEFRVFEADFIQYYLCPDHQNSDCFLNFVLGLTDEQLNIISRFMKWESDVNKLSFAKKAYIDFWDLYL</sequence>
<evidence type="ECO:0000313" key="1">
    <source>
        <dbReference type="EMBL" id="AVF36278.1"/>
    </source>
</evidence>
<accession>A0A2L1UTY7</accession>
<proteinExistence type="predicted"/>
<keyword evidence="2" id="KW-1185">Reference proteome</keyword>
<dbReference type="EMBL" id="CP019062">
    <property type="protein sequence ID" value="AVF36278.1"/>
    <property type="molecule type" value="Genomic_DNA"/>
</dbReference>
<name>A0A2L1UTY7_9GAMM</name>
<dbReference type="RefSeq" id="WP_192938016.1">
    <property type="nucleotide sequence ID" value="NZ_CP019062.1"/>
</dbReference>
<dbReference type="AlphaFoldDB" id="A0A2L1UTY7"/>
<dbReference type="InterPro" id="IPR046560">
    <property type="entry name" value="DUF6714"/>
</dbReference>
<protein>
    <submittedName>
        <fullName evidence="1">Uncharacterized protein</fullName>
    </submittedName>
</protein>
<dbReference type="Proteomes" id="UP000239197">
    <property type="component" value="Chromosome"/>
</dbReference>
<organism evidence="1 2">
    <name type="scientific">Rahnella sikkimica</name>
    <dbReference type="NCBI Taxonomy" id="1805933"/>
    <lineage>
        <taxon>Bacteria</taxon>
        <taxon>Pseudomonadati</taxon>
        <taxon>Pseudomonadota</taxon>
        <taxon>Gammaproteobacteria</taxon>
        <taxon>Enterobacterales</taxon>
        <taxon>Yersiniaceae</taxon>
        <taxon>Rahnella</taxon>
    </lineage>
</organism>
<dbReference type="KEGG" id="rox:BV494_15675"/>
<dbReference type="Pfam" id="PF20461">
    <property type="entry name" value="DUF6714"/>
    <property type="match status" value="1"/>
</dbReference>
<gene>
    <name evidence="1" type="ORF">BV494_15675</name>
</gene>
<evidence type="ECO:0000313" key="2">
    <source>
        <dbReference type="Proteomes" id="UP000239197"/>
    </source>
</evidence>